<feature type="compositionally biased region" description="Basic and acidic residues" evidence="1">
    <location>
        <begin position="56"/>
        <end position="66"/>
    </location>
</feature>
<evidence type="ECO:0000313" key="3">
    <source>
        <dbReference type="Proteomes" id="UP000314294"/>
    </source>
</evidence>
<feature type="region of interest" description="Disordered" evidence="1">
    <location>
        <begin position="43"/>
        <end position="66"/>
    </location>
</feature>
<dbReference type="AlphaFoldDB" id="A0A4Z2GCM9"/>
<comment type="caution">
    <text evidence="2">The sequence shown here is derived from an EMBL/GenBank/DDBJ whole genome shotgun (WGS) entry which is preliminary data.</text>
</comment>
<proteinExistence type="predicted"/>
<reference evidence="2 3" key="1">
    <citation type="submission" date="2019-03" db="EMBL/GenBank/DDBJ databases">
        <title>First draft genome of Liparis tanakae, snailfish: a comprehensive survey of snailfish specific genes.</title>
        <authorList>
            <person name="Kim W."/>
            <person name="Song I."/>
            <person name="Jeong J.-H."/>
            <person name="Kim D."/>
            <person name="Kim S."/>
            <person name="Ryu S."/>
            <person name="Song J.Y."/>
            <person name="Lee S.K."/>
        </authorList>
    </citation>
    <scope>NUCLEOTIDE SEQUENCE [LARGE SCALE GENOMIC DNA]</scope>
    <source>
        <tissue evidence="2">Muscle</tissue>
    </source>
</reference>
<evidence type="ECO:0000313" key="2">
    <source>
        <dbReference type="EMBL" id="TNN51308.1"/>
    </source>
</evidence>
<sequence length="66" mass="7339">MPRTMKKSVVIHSGGSCGGMQVRSRPWMVWHCRTRPTSMSLCRHGNPLMGTGGRRLPSDTKGDEQL</sequence>
<organism evidence="2 3">
    <name type="scientific">Liparis tanakae</name>
    <name type="common">Tanaka's snailfish</name>
    <dbReference type="NCBI Taxonomy" id="230148"/>
    <lineage>
        <taxon>Eukaryota</taxon>
        <taxon>Metazoa</taxon>
        <taxon>Chordata</taxon>
        <taxon>Craniata</taxon>
        <taxon>Vertebrata</taxon>
        <taxon>Euteleostomi</taxon>
        <taxon>Actinopterygii</taxon>
        <taxon>Neopterygii</taxon>
        <taxon>Teleostei</taxon>
        <taxon>Neoteleostei</taxon>
        <taxon>Acanthomorphata</taxon>
        <taxon>Eupercaria</taxon>
        <taxon>Perciformes</taxon>
        <taxon>Cottioidei</taxon>
        <taxon>Cottales</taxon>
        <taxon>Liparidae</taxon>
        <taxon>Liparis</taxon>
    </lineage>
</organism>
<gene>
    <name evidence="2" type="ORF">EYF80_038472</name>
</gene>
<evidence type="ECO:0000256" key="1">
    <source>
        <dbReference type="SAM" id="MobiDB-lite"/>
    </source>
</evidence>
<name>A0A4Z2GCM9_9TELE</name>
<dbReference type="Proteomes" id="UP000314294">
    <property type="component" value="Unassembled WGS sequence"/>
</dbReference>
<keyword evidence="3" id="KW-1185">Reference proteome</keyword>
<dbReference type="EMBL" id="SRLO01000586">
    <property type="protein sequence ID" value="TNN51308.1"/>
    <property type="molecule type" value="Genomic_DNA"/>
</dbReference>
<accession>A0A4Z2GCM9</accession>
<protein>
    <submittedName>
        <fullName evidence="2">Uncharacterized protein</fullName>
    </submittedName>
</protein>